<sequence length="1305" mass="145227">MDGWIHRLLGNEKIAIQSVYANQMENTVQQSDITSPDMTEYVCCQMSLYHDFTLNQRLPLETTSLTEAQKNSRHFEHNGGSIYRSQGASLGQSGSSSELRTPSRQSSDGTRRSPLVRQMAISKPSFDDEEDTIKTSPPIKKPPHQYESDESTDLESRQNIFIHPALVHTSPDDNSTSHKETTDVETRKSLAKRQTLTLPIHSYATDFTNDKRHSKDLSPSDASDIAFTTPSSESMYSTWPTRKSSTDLSRQKSSSNVSYQDIDNYSSIVSTDDNSPTNYALQRFSLSERLQVEQRNVRPTDASDSNSDTCVLNIVCRPGRKIANLTPDSPTMTYPWADDKTDPIYKLRVNEAKDNENCTGGTKMGITASELRAKQESSVRPEANELVISSDEECRRTCDNHQQGSLALESDQRVITSEPAAITPGQEISTKVQGTKASSDDSSSRTSVSSTYDTFSLERTGGMYSRRFSMGKQGVTMIGNEGIPTRTHLEKHRNSESFLHSQHLSMASLPKTTDKYSQDYRQSGQRLQDGGESDSILKQNVPIKRREESPDGINLMKGREICDKDGPILPESFTRPSRGSLCSVERAVHQQEGRHRGVVGCNNEIVPGKQMDRSSLGVTGQDNTRTSFPNVTTTDGYTGTPNVTQNVTAQTQAVRSGAAAGFELPEAVGAVVLLLILFGASIGISRLVNYCYHRDVNRLDFESKHPPSAQQTQKQKNDQNKPTVSSQTTKRSATPFGDQDDYQEATASCGNTTTASKVRQEASISGNIQSAEERATRKTLDNANLPVKCDIWTVFNKIAPLDLAARPNVLPQTSVESRPPLVQRHSVPITKQQPVSVHNYQPITDELPVDQLHGGKNSRTPKRDQPFAKKTDCTGDETVDVLYHQPILDASASSTKEQYEGNADTRTSQMDEQMSMDMCVPAGENPDKMLSSMSKEQLADIMDSSVLQPRGQSPVEIDDRRGIDLAQHKESDINAVPEDVNNYEFDKPKEKPTTVNIGKQKKKKKKKKTKKRSRKDNSTQTQDDYEISIASRDRALVPEVESERATKNTEDAPPNVTRTALISQTPKSRKKQRKESKTSTSVVDPNTTAQEDKESRHTIETTPGDFLPDVGQVNTRKRKLLDLLTAERGAMSPTRRHTFTQQSPNPFHASYHVVDVHSEKDGTILRLQETMMGSHMRFKTAGQDIERGCHENNGFEGHDDVFMGDRHSQSGRSDNERRVTRSSVAAAVSHSRLRALSMTSSMYGKVKMNQDQNLTDTEPHQTCWGSDSNDSQTGIHDPQGYIRRLAQLRKHRRLSSTRAVSCTDE</sequence>
<feature type="compositionally biased region" description="Basic and acidic residues" evidence="1">
    <location>
        <begin position="1196"/>
        <end position="1219"/>
    </location>
</feature>
<feature type="region of interest" description="Disordered" evidence="1">
    <location>
        <begin position="968"/>
        <end position="1110"/>
    </location>
</feature>
<name>C3YG95_BRAFL</name>
<feature type="compositionally biased region" description="Polar residues" evidence="1">
    <location>
        <begin position="1078"/>
        <end position="1089"/>
    </location>
</feature>
<dbReference type="EMBL" id="GG666511">
    <property type="protein sequence ID" value="EEN60616.1"/>
    <property type="molecule type" value="Genomic_DNA"/>
</dbReference>
<feature type="region of interest" description="Disordered" evidence="1">
    <location>
        <begin position="209"/>
        <end position="257"/>
    </location>
</feature>
<feature type="compositionally biased region" description="Polar residues" evidence="1">
    <location>
        <begin position="1056"/>
        <end position="1066"/>
    </location>
</feature>
<feature type="compositionally biased region" description="Basic and acidic residues" evidence="1">
    <location>
        <begin position="175"/>
        <end position="188"/>
    </location>
</feature>
<protein>
    <submittedName>
        <fullName evidence="2">Uncharacterized protein</fullName>
    </submittedName>
</protein>
<feature type="region of interest" description="Disordered" evidence="1">
    <location>
        <begin position="424"/>
        <end position="452"/>
    </location>
</feature>
<accession>C3YG95</accession>
<feature type="region of interest" description="Disordered" evidence="1">
    <location>
        <begin position="610"/>
        <end position="642"/>
    </location>
</feature>
<feature type="compositionally biased region" description="Polar residues" evidence="1">
    <location>
        <begin position="226"/>
        <end position="257"/>
    </location>
</feature>
<gene>
    <name evidence="2" type="ORF">BRAFLDRAFT_92839</name>
</gene>
<dbReference type="InParanoid" id="C3YG95"/>
<feature type="region of interest" description="Disordered" evidence="1">
    <location>
        <begin position="514"/>
        <end position="547"/>
    </location>
</feature>
<feature type="region of interest" description="Disordered" evidence="1">
    <location>
        <begin position="167"/>
        <end position="189"/>
    </location>
</feature>
<feature type="compositionally biased region" description="Polar residues" evidence="1">
    <location>
        <begin position="1263"/>
        <end position="1274"/>
    </location>
</feature>
<evidence type="ECO:0000256" key="1">
    <source>
        <dbReference type="SAM" id="MobiDB-lite"/>
    </source>
</evidence>
<feature type="region of interest" description="Disordered" evidence="1">
    <location>
        <begin position="751"/>
        <end position="770"/>
    </location>
</feature>
<feature type="compositionally biased region" description="Polar residues" evidence="1">
    <location>
        <begin position="722"/>
        <end position="732"/>
    </location>
</feature>
<feature type="region of interest" description="Disordered" evidence="1">
    <location>
        <begin position="1191"/>
        <end position="1225"/>
    </location>
</feature>
<feature type="region of interest" description="Disordered" evidence="1">
    <location>
        <begin position="889"/>
        <end position="910"/>
    </location>
</feature>
<feature type="compositionally biased region" description="Low complexity" evidence="1">
    <location>
        <begin position="85"/>
        <end position="97"/>
    </location>
</feature>
<feature type="region of interest" description="Disordered" evidence="1">
    <location>
        <begin position="1255"/>
        <end position="1277"/>
    </location>
</feature>
<feature type="region of interest" description="Disordered" evidence="1">
    <location>
        <begin position="816"/>
        <end position="872"/>
    </location>
</feature>
<evidence type="ECO:0000313" key="2">
    <source>
        <dbReference type="EMBL" id="EEN60616.1"/>
    </source>
</evidence>
<feature type="compositionally biased region" description="Basic and acidic residues" evidence="1">
    <location>
        <begin position="861"/>
        <end position="872"/>
    </location>
</feature>
<organism>
    <name type="scientific">Branchiostoma floridae</name>
    <name type="common">Florida lancelet</name>
    <name type="synonym">Amphioxus</name>
    <dbReference type="NCBI Taxonomy" id="7739"/>
    <lineage>
        <taxon>Eukaryota</taxon>
        <taxon>Metazoa</taxon>
        <taxon>Chordata</taxon>
        <taxon>Cephalochordata</taxon>
        <taxon>Leptocardii</taxon>
        <taxon>Amphioxiformes</taxon>
        <taxon>Branchiostomatidae</taxon>
        <taxon>Branchiostoma</taxon>
    </lineage>
</organism>
<feature type="region of interest" description="Disordered" evidence="1">
    <location>
        <begin position="702"/>
        <end position="744"/>
    </location>
</feature>
<feature type="compositionally biased region" description="Polar residues" evidence="1">
    <location>
        <begin position="616"/>
        <end position="642"/>
    </location>
</feature>
<reference evidence="2" key="1">
    <citation type="journal article" date="2008" name="Nature">
        <title>The amphioxus genome and the evolution of the chordate karyotype.</title>
        <authorList>
            <consortium name="US DOE Joint Genome Institute (JGI-PGF)"/>
            <person name="Putnam N.H."/>
            <person name="Butts T."/>
            <person name="Ferrier D.E.K."/>
            <person name="Furlong R.F."/>
            <person name="Hellsten U."/>
            <person name="Kawashima T."/>
            <person name="Robinson-Rechavi M."/>
            <person name="Shoguchi E."/>
            <person name="Terry A."/>
            <person name="Yu J.-K."/>
            <person name="Benito-Gutierrez E.L."/>
            <person name="Dubchak I."/>
            <person name="Garcia-Fernandez J."/>
            <person name="Gibson-Brown J.J."/>
            <person name="Grigoriev I.V."/>
            <person name="Horton A.C."/>
            <person name="de Jong P.J."/>
            <person name="Jurka J."/>
            <person name="Kapitonov V.V."/>
            <person name="Kohara Y."/>
            <person name="Kuroki Y."/>
            <person name="Lindquist E."/>
            <person name="Lucas S."/>
            <person name="Osoegawa K."/>
            <person name="Pennacchio L.A."/>
            <person name="Salamov A.A."/>
            <person name="Satou Y."/>
            <person name="Sauka-Spengler T."/>
            <person name="Schmutz J."/>
            <person name="Shin-I T."/>
            <person name="Toyoda A."/>
            <person name="Bronner-Fraser M."/>
            <person name="Fujiyama A."/>
            <person name="Holland L.Z."/>
            <person name="Holland P.W.H."/>
            <person name="Satoh N."/>
            <person name="Rokhsar D.S."/>
        </authorList>
    </citation>
    <scope>NUCLEOTIDE SEQUENCE [LARGE SCALE GENOMIC DNA]</scope>
    <source>
        <strain evidence="2">S238N-H82</strain>
        <tissue evidence="2">Testes</tissue>
    </source>
</reference>
<feature type="compositionally biased region" description="Polar residues" evidence="1">
    <location>
        <begin position="829"/>
        <end position="842"/>
    </location>
</feature>
<feature type="compositionally biased region" description="Polar residues" evidence="1">
    <location>
        <begin position="98"/>
        <end position="108"/>
    </location>
</feature>
<feature type="compositionally biased region" description="Basic and acidic residues" evidence="1">
    <location>
        <begin position="1090"/>
        <end position="1099"/>
    </location>
</feature>
<feature type="compositionally biased region" description="Basic residues" evidence="1">
    <location>
        <begin position="999"/>
        <end position="1014"/>
    </location>
</feature>
<feature type="compositionally biased region" description="Polar residues" evidence="1">
    <location>
        <begin position="426"/>
        <end position="437"/>
    </location>
</feature>
<feature type="compositionally biased region" description="Basic and acidic residues" evidence="1">
    <location>
        <begin position="1031"/>
        <end position="1050"/>
    </location>
</feature>
<proteinExistence type="predicted"/>
<feature type="region of interest" description="Disordered" evidence="1">
    <location>
        <begin position="76"/>
        <end position="155"/>
    </location>
</feature>
<feature type="compositionally biased region" description="Basic and acidic residues" evidence="1">
    <location>
        <begin position="209"/>
        <end position="218"/>
    </location>
</feature>